<dbReference type="PROSITE" id="PS00107">
    <property type="entry name" value="PROTEIN_KINASE_ATP"/>
    <property type="match status" value="1"/>
</dbReference>
<dbReference type="Proteomes" id="UP000268313">
    <property type="component" value="Unassembled WGS sequence"/>
</dbReference>
<evidence type="ECO:0000256" key="1">
    <source>
        <dbReference type="ARBA" id="ARBA00004167"/>
    </source>
</evidence>
<keyword evidence="7" id="KW-0418">Kinase</keyword>
<dbReference type="GO" id="GO:0055085">
    <property type="term" value="P:transmembrane transport"/>
    <property type="evidence" value="ECO:0007669"/>
    <property type="project" value="InterPro"/>
</dbReference>
<sequence>MIKSDSPSPEAPGTDPLIGRTLNGRFSILEPLGVGGMGKVYRALQAPLERVVALKVLNPNFPSSRDPGFQKRFLREASLTSKLRHPNTVTVIDYGQTDDGIYYIAMEYLEGRTLQQVLGQAGPLPWARAVSVAQQVCRSLREAHALGIIHRDLKPANIMILNEADQDLVKVLDFGLVKSVAPQEGPVSPEITQNGTFLGSPQYMAPEQARNVADARSDVYSLGVMLFQMLMGRPPFIARDHIELIFAHYKEPPPTFQSVRPDLAVPPEIEMVVRRCLEKDPARRFQTMDELLEGLREAHMAAGGNSGVFRRLGGASTTGPYPSPPTTGPYASPLFANVGNAEPADGGLAVDISVDVPPDVQRARQRTLMMGALGGVMVAGLVGITLFLLRGGSSEEKPAQPVTTQTTAPTGKPETVAEAPSTPPAAGKVRFRLMSQPSGARVYYRGKEKGVTPFVMELPLGSEGSITAELTFALEGYQTETIITGGSGEVVLSQKLTKRRGGGERPSRVDLASASTPEDFENVAPATPGGLAAPVMMQANPSSTSSTTAAAVPATTTDKALGAVGSSAAASQVSAAGSLAVPSLTTGALAPVNPNAVIPFNDAMERPVMLEEGRDIAYTREALAIKAEGLVAVRCTITNKGRVENCRILKMVQHMDRAVLDSLQSRVYKPIQYQGRPVNVDYTFTMRLVSPRR</sequence>
<keyword evidence="6 11" id="KW-0547">Nucleotide-binding</keyword>
<evidence type="ECO:0000256" key="5">
    <source>
        <dbReference type="ARBA" id="ARBA00022692"/>
    </source>
</evidence>
<feature type="region of interest" description="Disordered" evidence="12">
    <location>
        <begin position="498"/>
        <end position="521"/>
    </location>
</feature>
<evidence type="ECO:0000256" key="10">
    <source>
        <dbReference type="ARBA" id="ARBA00023136"/>
    </source>
</evidence>
<keyword evidence="3" id="KW-0723">Serine/threonine-protein kinase</keyword>
<dbReference type="PROSITE" id="PS00108">
    <property type="entry name" value="PROTEIN_KINASE_ST"/>
    <property type="match status" value="1"/>
</dbReference>
<keyword evidence="17" id="KW-1185">Reference proteome</keyword>
<feature type="compositionally biased region" description="Low complexity" evidence="12">
    <location>
        <begin position="399"/>
        <end position="414"/>
    </location>
</feature>
<evidence type="ECO:0000256" key="3">
    <source>
        <dbReference type="ARBA" id="ARBA00022527"/>
    </source>
</evidence>
<reference evidence="17" key="1">
    <citation type="submission" date="2018-09" db="EMBL/GenBank/DDBJ databases">
        <authorList>
            <person name="Livingstone P.G."/>
            <person name="Whitworth D.E."/>
        </authorList>
    </citation>
    <scope>NUCLEOTIDE SEQUENCE [LARGE SCALE GENOMIC DNA]</scope>
    <source>
        <strain evidence="17">CA043D</strain>
    </source>
</reference>
<evidence type="ECO:0000256" key="6">
    <source>
        <dbReference type="ARBA" id="ARBA00022741"/>
    </source>
</evidence>
<dbReference type="PANTHER" id="PTHR43289">
    <property type="entry name" value="MITOGEN-ACTIVATED PROTEIN KINASE KINASE KINASE 20-RELATED"/>
    <property type="match status" value="1"/>
</dbReference>
<gene>
    <name evidence="16" type="ORF">D7X32_06695</name>
</gene>
<dbReference type="GO" id="GO:0016020">
    <property type="term" value="C:membrane"/>
    <property type="evidence" value="ECO:0007669"/>
    <property type="project" value="UniProtKB-SubCell"/>
</dbReference>
<evidence type="ECO:0000256" key="4">
    <source>
        <dbReference type="ARBA" id="ARBA00022679"/>
    </source>
</evidence>
<keyword evidence="9 13" id="KW-1133">Transmembrane helix</keyword>
<evidence type="ECO:0000256" key="12">
    <source>
        <dbReference type="SAM" id="MobiDB-lite"/>
    </source>
</evidence>
<dbReference type="FunFam" id="1.10.510.10:FF:000021">
    <property type="entry name" value="Serine/threonine protein kinase"/>
    <property type="match status" value="1"/>
</dbReference>
<dbReference type="Gene3D" id="1.10.510.10">
    <property type="entry name" value="Transferase(Phosphotransferase) domain 1"/>
    <property type="match status" value="1"/>
</dbReference>
<dbReference type="AlphaFoldDB" id="A0A3A8KCT4"/>
<comment type="caution">
    <text evidence="16">The sequence shown here is derived from an EMBL/GenBank/DDBJ whole genome shotgun (WGS) entry which is preliminary data.</text>
</comment>
<dbReference type="PROSITE" id="PS52015">
    <property type="entry name" value="TONB_CTD"/>
    <property type="match status" value="1"/>
</dbReference>
<dbReference type="PANTHER" id="PTHR43289:SF6">
    <property type="entry name" value="SERINE_THREONINE-PROTEIN KINASE NEKL-3"/>
    <property type="match status" value="1"/>
</dbReference>
<feature type="domain" description="TonB C-terminal" evidence="15">
    <location>
        <begin position="603"/>
        <end position="693"/>
    </location>
</feature>
<evidence type="ECO:0000256" key="9">
    <source>
        <dbReference type="ARBA" id="ARBA00022989"/>
    </source>
</evidence>
<dbReference type="InterPro" id="IPR011009">
    <property type="entry name" value="Kinase-like_dom_sf"/>
</dbReference>
<dbReference type="EMBL" id="RAWE01000014">
    <property type="protein sequence ID" value="RKH05963.1"/>
    <property type="molecule type" value="Genomic_DNA"/>
</dbReference>
<dbReference type="Gene3D" id="3.30.200.20">
    <property type="entry name" value="Phosphorylase Kinase, domain 1"/>
    <property type="match status" value="1"/>
</dbReference>
<keyword evidence="8 11" id="KW-0067">ATP-binding</keyword>
<feature type="transmembrane region" description="Helical" evidence="13">
    <location>
        <begin position="368"/>
        <end position="389"/>
    </location>
</feature>
<comment type="subcellular location">
    <subcellularLocation>
        <location evidence="1">Membrane</location>
        <topology evidence="1">Single-pass membrane protein</topology>
    </subcellularLocation>
</comment>
<feature type="binding site" evidence="11">
    <location>
        <position position="55"/>
    </location>
    <ligand>
        <name>ATP</name>
        <dbReference type="ChEBI" id="CHEBI:30616"/>
    </ligand>
</feature>
<evidence type="ECO:0000259" key="15">
    <source>
        <dbReference type="PROSITE" id="PS52015"/>
    </source>
</evidence>
<dbReference type="Pfam" id="PF03544">
    <property type="entry name" value="TonB_C"/>
    <property type="match status" value="1"/>
</dbReference>
<proteinExistence type="predicted"/>
<dbReference type="GO" id="GO:0004674">
    <property type="term" value="F:protein serine/threonine kinase activity"/>
    <property type="evidence" value="ECO:0007669"/>
    <property type="project" value="UniProtKB-KW"/>
</dbReference>
<dbReference type="RefSeq" id="WP_120601658.1">
    <property type="nucleotide sequence ID" value="NZ_JABFJX010000058.1"/>
</dbReference>
<evidence type="ECO:0000256" key="13">
    <source>
        <dbReference type="SAM" id="Phobius"/>
    </source>
</evidence>
<dbReference type="EC" id="2.7.11.1" evidence="2"/>
<evidence type="ECO:0000313" key="16">
    <source>
        <dbReference type="EMBL" id="RKH05963.1"/>
    </source>
</evidence>
<keyword evidence="5 13" id="KW-0812">Transmembrane</keyword>
<evidence type="ECO:0000256" key="2">
    <source>
        <dbReference type="ARBA" id="ARBA00012513"/>
    </source>
</evidence>
<protein>
    <recommendedName>
        <fullName evidence="2">non-specific serine/threonine protein kinase</fullName>
        <ecNumber evidence="2">2.7.11.1</ecNumber>
    </recommendedName>
</protein>
<dbReference type="GO" id="GO:0005524">
    <property type="term" value="F:ATP binding"/>
    <property type="evidence" value="ECO:0007669"/>
    <property type="project" value="UniProtKB-UniRule"/>
</dbReference>
<dbReference type="Gene3D" id="3.30.2420.10">
    <property type="entry name" value="TonB"/>
    <property type="match status" value="1"/>
</dbReference>
<dbReference type="OrthoDB" id="5481250at2"/>
<keyword evidence="10 13" id="KW-0472">Membrane</keyword>
<evidence type="ECO:0000313" key="17">
    <source>
        <dbReference type="Proteomes" id="UP000268313"/>
    </source>
</evidence>
<dbReference type="InterPro" id="IPR017441">
    <property type="entry name" value="Protein_kinase_ATP_BS"/>
</dbReference>
<dbReference type="InterPro" id="IPR008271">
    <property type="entry name" value="Ser/Thr_kinase_AS"/>
</dbReference>
<organism evidence="16 17">
    <name type="scientific">Corallococcus carmarthensis</name>
    <dbReference type="NCBI Taxonomy" id="2316728"/>
    <lineage>
        <taxon>Bacteria</taxon>
        <taxon>Pseudomonadati</taxon>
        <taxon>Myxococcota</taxon>
        <taxon>Myxococcia</taxon>
        <taxon>Myxococcales</taxon>
        <taxon>Cystobacterineae</taxon>
        <taxon>Myxococcaceae</taxon>
        <taxon>Corallococcus</taxon>
    </lineage>
</organism>
<evidence type="ECO:0000256" key="8">
    <source>
        <dbReference type="ARBA" id="ARBA00022840"/>
    </source>
</evidence>
<dbReference type="InterPro" id="IPR006260">
    <property type="entry name" value="TonB/TolA_C"/>
</dbReference>
<feature type="domain" description="Protein kinase" evidence="14">
    <location>
        <begin position="26"/>
        <end position="302"/>
    </location>
</feature>
<dbReference type="SUPFAM" id="SSF56112">
    <property type="entry name" value="Protein kinase-like (PK-like)"/>
    <property type="match status" value="1"/>
</dbReference>
<feature type="region of interest" description="Disordered" evidence="12">
    <location>
        <begin position="394"/>
        <end position="424"/>
    </location>
</feature>
<keyword evidence="4" id="KW-0808">Transferase</keyword>
<evidence type="ECO:0000256" key="7">
    <source>
        <dbReference type="ARBA" id="ARBA00022777"/>
    </source>
</evidence>
<dbReference type="PROSITE" id="PS50011">
    <property type="entry name" value="PROTEIN_KINASE_DOM"/>
    <property type="match status" value="1"/>
</dbReference>
<dbReference type="NCBIfam" id="TIGR01352">
    <property type="entry name" value="tonB_Cterm"/>
    <property type="match status" value="1"/>
</dbReference>
<dbReference type="InterPro" id="IPR000719">
    <property type="entry name" value="Prot_kinase_dom"/>
</dbReference>
<dbReference type="CDD" id="cd14014">
    <property type="entry name" value="STKc_PknB_like"/>
    <property type="match status" value="1"/>
</dbReference>
<evidence type="ECO:0000259" key="14">
    <source>
        <dbReference type="PROSITE" id="PS50011"/>
    </source>
</evidence>
<evidence type="ECO:0000256" key="11">
    <source>
        <dbReference type="PROSITE-ProRule" id="PRU10141"/>
    </source>
</evidence>
<dbReference type="SUPFAM" id="SSF74653">
    <property type="entry name" value="TolA/TonB C-terminal domain"/>
    <property type="match status" value="1"/>
</dbReference>
<dbReference type="SMART" id="SM00220">
    <property type="entry name" value="S_TKc"/>
    <property type="match status" value="1"/>
</dbReference>
<name>A0A3A8KCT4_9BACT</name>
<accession>A0A3A8KCT4</accession>
<dbReference type="Pfam" id="PF00069">
    <property type="entry name" value="Pkinase"/>
    <property type="match status" value="1"/>
</dbReference>
<dbReference type="InterPro" id="IPR037682">
    <property type="entry name" value="TonB_C"/>
</dbReference>